<dbReference type="RefSeq" id="XP_002118429.1">
    <property type="nucleotide sequence ID" value="XM_002118393.1"/>
</dbReference>
<dbReference type="CTD" id="6759643"/>
<feature type="transmembrane region" description="Helical" evidence="5">
    <location>
        <begin position="31"/>
        <end position="50"/>
    </location>
</feature>
<proteinExistence type="predicted"/>
<dbReference type="HOGENOM" id="CLU_853470_0_0_1"/>
<keyword evidence="8" id="KW-1185">Reference proteome</keyword>
<dbReference type="InParanoid" id="B3SDW0"/>
<evidence type="ECO:0000256" key="2">
    <source>
        <dbReference type="ARBA" id="ARBA00022692"/>
    </source>
</evidence>
<accession>B3SDW0</accession>
<dbReference type="GO" id="GO:0009755">
    <property type="term" value="P:hormone-mediated signaling pathway"/>
    <property type="evidence" value="ECO:0000318"/>
    <property type="project" value="GO_Central"/>
</dbReference>
<reference evidence="7 8" key="1">
    <citation type="journal article" date="2008" name="Nature">
        <title>The Trichoplax genome and the nature of placozoans.</title>
        <authorList>
            <person name="Srivastava M."/>
            <person name="Begovic E."/>
            <person name="Chapman J."/>
            <person name="Putnam N.H."/>
            <person name="Hellsten U."/>
            <person name="Kawashima T."/>
            <person name="Kuo A."/>
            <person name="Mitros T."/>
            <person name="Salamov A."/>
            <person name="Carpenter M.L."/>
            <person name="Signorovitch A.Y."/>
            <person name="Moreno M.A."/>
            <person name="Kamm K."/>
            <person name="Grimwood J."/>
            <person name="Schmutz J."/>
            <person name="Shapiro H."/>
            <person name="Grigoriev I.V."/>
            <person name="Buss L.W."/>
            <person name="Schierwater B."/>
            <person name="Dellaporta S.L."/>
            <person name="Rokhsar D.S."/>
        </authorList>
    </citation>
    <scope>NUCLEOTIDE SEQUENCE [LARGE SCALE GENOMIC DNA]</scope>
    <source>
        <strain evidence="7 8">Grell-BS-1999</strain>
    </source>
</reference>
<evidence type="ECO:0000256" key="3">
    <source>
        <dbReference type="ARBA" id="ARBA00022989"/>
    </source>
</evidence>
<dbReference type="PhylomeDB" id="B3SDW0"/>
<evidence type="ECO:0000256" key="4">
    <source>
        <dbReference type="ARBA" id="ARBA00023136"/>
    </source>
</evidence>
<evidence type="ECO:0000259" key="6">
    <source>
        <dbReference type="PROSITE" id="PS50262"/>
    </source>
</evidence>
<dbReference type="InterPro" id="IPR011009">
    <property type="entry name" value="Kinase-like_dom_sf"/>
</dbReference>
<sequence length="326" mass="36776">MYVAILSTLANSRKKAHRCLSKNDKIIRAKMIIIVATDLICWLPLYSVLIRGFGSGLDTHSLPFIAVLSLPLNSCINPILYTICTSTFINYINLAIGKLNCCSCLAFSRSIRESTQDIYTGSIHPSHVIALSSNPDLSKVYLKDLFFCSMTCYTADANDIMLLSNFIRLQSNHLTSEQLLQILINIIQAIQSMHLNNIVHGSVNTDAVVLLIPPKEPITALLGKFSNTTIFKNDLHEICRDRYRQLLRVDISDIASLCNELSSYCQTQIDQINKSQLQPDKIMQAESWRSMNKKLRTVKDAINDRLQEDREPKQILADLWAIVSNN</sequence>
<dbReference type="SUPFAM" id="SSF81321">
    <property type="entry name" value="Family A G protein-coupled receptor-like"/>
    <property type="match status" value="1"/>
</dbReference>
<comment type="subcellular location">
    <subcellularLocation>
        <location evidence="1">Membrane</location>
    </subcellularLocation>
</comment>
<dbReference type="GO" id="GO:0005886">
    <property type="term" value="C:plasma membrane"/>
    <property type="evidence" value="ECO:0000318"/>
    <property type="project" value="GO_Central"/>
</dbReference>
<gene>
    <name evidence="7" type="ORF">TRIADDRAFT_62465</name>
</gene>
<evidence type="ECO:0000256" key="5">
    <source>
        <dbReference type="SAM" id="Phobius"/>
    </source>
</evidence>
<evidence type="ECO:0000256" key="1">
    <source>
        <dbReference type="ARBA" id="ARBA00004370"/>
    </source>
</evidence>
<keyword evidence="2 5" id="KW-0812">Transmembrane</keyword>
<dbReference type="PROSITE" id="PS50262">
    <property type="entry name" value="G_PROTEIN_RECEP_F1_2"/>
    <property type="match status" value="1"/>
</dbReference>
<organism evidence="7 8">
    <name type="scientific">Trichoplax adhaerens</name>
    <name type="common">Trichoplax reptans</name>
    <dbReference type="NCBI Taxonomy" id="10228"/>
    <lineage>
        <taxon>Eukaryota</taxon>
        <taxon>Metazoa</taxon>
        <taxon>Placozoa</taxon>
        <taxon>Uniplacotomia</taxon>
        <taxon>Trichoplacea</taxon>
        <taxon>Trichoplacidae</taxon>
        <taxon>Trichoplax</taxon>
    </lineage>
</organism>
<feature type="domain" description="G-protein coupled receptors family 1 profile" evidence="6">
    <location>
        <begin position="1"/>
        <end position="81"/>
    </location>
</feature>
<evidence type="ECO:0000313" key="7">
    <source>
        <dbReference type="EMBL" id="EDV19085.1"/>
    </source>
</evidence>
<dbReference type="Gene3D" id="1.20.1070.10">
    <property type="entry name" value="Rhodopsin 7-helix transmembrane proteins"/>
    <property type="match status" value="1"/>
</dbReference>
<dbReference type="PANTHER" id="PTHR24372">
    <property type="entry name" value="GLYCOPROTEIN HORMONE RECEPTOR"/>
    <property type="match status" value="1"/>
</dbReference>
<keyword evidence="4 5" id="KW-0472">Membrane</keyword>
<dbReference type="KEGG" id="tad:TRIADDRAFT_62465"/>
<dbReference type="Proteomes" id="UP000009022">
    <property type="component" value="Unassembled WGS sequence"/>
</dbReference>
<dbReference type="GO" id="GO:0007189">
    <property type="term" value="P:adenylate cyclase-activating G protein-coupled receptor signaling pathway"/>
    <property type="evidence" value="ECO:0000318"/>
    <property type="project" value="GO_Central"/>
</dbReference>
<dbReference type="SUPFAM" id="SSF56112">
    <property type="entry name" value="Protein kinase-like (PK-like)"/>
    <property type="match status" value="1"/>
</dbReference>
<dbReference type="InterPro" id="IPR017452">
    <property type="entry name" value="GPCR_Rhodpsn_7TM"/>
</dbReference>
<dbReference type="PANTHER" id="PTHR24372:SF77">
    <property type="entry name" value="G-PROTEIN COUPLED RECEPTORS FAMILY 1 PROFILE DOMAIN-CONTAINING PROTEIN"/>
    <property type="match status" value="1"/>
</dbReference>
<dbReference type="GeneID" id="6759643"/>
<dbReference type="GO" id="GO:0008528">
    <property type="term" value="F:G protein-coupled peptide receptor activity"/>
    <property type="evidence" value="ECO:0000318"/>
    <property type="project" value="GO_Central"/>
</dbReference>
<keyword evidence="3 5" id="KW-1133">Transmembrane helix</keyword>
<name>B3SDW0_TRIAD</name>
<dbReference type="EMBL" id="DS985298">
    <property type="protein sequence ID" value="EDV19085.1"/>
    <property type="molecule type" value="Genomic_DNA"/>
</dbReference>
<dbReference type="AlphaFoldDB" id="B3SDW0"/>
<protein>
    <recommendedName>
        <fullName evidence="6">G-protein coupled receptors family 1 profile domain-containing protein</fullName>
    </recommendedName>
</protein>
<evidence type="ECO:0000313" key="8">
    <source>
        <dbReference type="Proteomes" id="UP000009022"/>
    </source>
</evidence>